<sequence>MEAEQMSKMSEDVSLLKSPVTYGNILGAKEKLGSDVVMPEDAALMQSAEARTFGQTQDGAGSVMQAAAEENVKAGFVKKGDHSEVAEEGVIAQEILVPGAEIDLEYVAGQPVMAHVTPTPTDSFFIAPDAITIGDALEAAAVGAGDRPVEKSDARAIQSAVQRATGATPTAGGLVAAAMSAADLNLRVPTADKTTLEDILMDASIDLEVDKVVTQEDAAKVLDAELRGSPTGEPHPGGVAAAVQAAADINEQAGFIPQSTIDHARAFPLEDTPVSNMPNPSSEDQTESMPKPASGEAKPHAKED</sequence>
<gene>
    <name evidence="5" type="ORF">KC19_8G146900</name>
</gene>
<comment type="caution">
    <text evidence="5">The sequence shown here is derived from an EMBL/GenBank/DDBJ whole genome shotgun (WGS) entry which is preliminary data.</text>
</comment>
<accession>A0A8T0GZ00</accession>
<evidence type="ECO:0000256" key="2">
    <source>
        <dbReference type="ARBA" id="ARBA00022737"/>
    </source>
</evidence>
<comment type="similarity">
    <text evidence="1">Belongs to the LEA type SMP family.</text>
</comment>
<evidence type="ECO:0000313" key="5">
    <source>
        <dbReference type="EMBL" id="KAG0564876.1"/>
    </source>
</evidence>
<feature type="domain" description="SMP" evidence="4">
    <location>
        <begin position="194"/>
        <end position="252"/>
    </location>
</feature>
<proteinExistence type="inferred from homology"/>
<dbReference type="InterPro" id="IPR007011">
    <property type="entry name" value="LEA_SMP_dom"/>
</dbReference>
<dbReference type="Proteomes" id="UP000822688">
    <property type="component" value="Chromosome 8"/>
</dbReference>
<keyword evidence="2" id="KW-0677">Repeat</keyword>
<reference evidence="5" key="1">
    <citation type="submission" date="2020-06" db="EMBL/GenBank/DDBJ databases">
        <title>WGS assembly of Ceratodon purpureus strain R40.</title>
        <authorList>
            <person name="Carey S.B."/>
            <person name="Jenkins J."/>
            <person name="Shu S."/>
            <person name="Lovell J.T."/>
            <person name="Sreedasyam A."/>
            <person name="Maumus F."/>
            <person name="Tiley G.P."/>
            <person name="Fernandez-Pozo N."/>
            <person name="Barry K."/>
            <person name="Chen C."/>
            <person name="Wang M."/>
            <person name="Lipzen A."/>
            <person name="Daum C."/>
            <person name="Saski C.A."/>
            <person name="Payton A.C."/>
            <person name="Mcbreen J.C."/>
            <person name="Conrad R.E."/>
            <person name="Kollar L.M."/>
            <person name="Olsson S."/>
            <person name="Huttunen S."/>
            <person name="Landis J.B."/>
            <person name="Wickett N.J."/>
            <person name="Johnson M.G."/>
            <person name="Rensing S.A."/>
            <person name="Grimwood J."/>
            <person name="Schmutz J."/>
            <person name="Mcdaniel S.F."/>
        </authorList>
    </citation>
    <scope>NUCLEOTIDE SEQUENCE</scope>
    <source>
        <strain evidence="5">R40</strain>
    </source>
</reference>
<dbReference type="AlphaFoldDB" id="A0A8T0GZ00"/>
<dbReference type="PANTHER" id="PTHR31174">
    <property type="entry name" value="SEED MATURATION FAMILY PROTEIN"/>
    <property type="match status" value="1"/>
</dbReference>
<feature type="region of interest" description="Disordered" evidence="3">
    <location>
        <begin position="262"/>
        <end position="304"/>
    </location>
</feature>
<evidence type="ECO:0000256" key="1">
    <source>
        <dbReference type="ARBA" id="ARBA00010733"/>
    </source>
</evidence>
<evidence type="ECO:0000256" key="3">
    <source>
        <dbReference type="SAM" id="MobiDB-lite"/>
    </source>
</evidence>
<evidence type="ECO:0000259" key="4">
    <source>
        <dbReference type="Pfam" id="PF04927"/>
    </source>
</evidence>
<keyword evidence="6" id="KW-1185">Reference proteome</keyword>
<evidence type="ECO:0000313" key="6">
    <source>
        <dbReference type="Proteomes" id="UP000822688"/>
    </source>
</evidence>
<dbReference type="PANTHER" id="PTHR31174:SF7">
    <property type="entry name" value="LATE EMBRYOGENESIS ABUNDANT PROTEIN 31-RELATED"/>
    <property type="match status" value="1"/>
</dbReference>
<dbReference type="InterPro" id="IPR042971">
    <property type="entry name" value="LEA_SMP"/>
</dbReference>
<name>A0A8T0GZ00_CERPU</name>
<dbReference type="EMBL" id="CM026429">
    <property type="protein sequence ID" value="KAG0564876.1"/>
    <property type="molecule type" value="Genomic_DNA"/>
</dbReference>
<feature type="compositionally biased region" description="Polar residues" evidence="3">
    <location>
        <begin position="273"/>
        <end position="283"/>
    </location>
</feature>
<organism evidence="5 6">
    <name type="scientific">Ceratodon purpureus</name>
    <name type="common">Fire moss</name>
    <name type="synonym">Dicranum purpureum</name>
    <dbReference type="NCBI Taxonomy" id="3225"/>
    <lineage>
        <taxon>Eukaryota</taxon>
        <taxon>Viridiplantae</taxon>
        <taxon>Streptophyta</taxon>
        <taxon>Embryophyta</taxon>
        <taxon>Bryophyta</taxon>
        <taxon>Bryophytina</taxon>
        <taxon>Bryopsida</taxon>
        <taxon>Dicranidae</taxon>
        <taxon>Pseudoditrichales</taxon>
        <taxon>Ditrichaceae</taxon>
        <taxon>Ceratodon</taxon>
    </lineage>
</organism>
<feature type="domain" description="SMP" evidence="4">
    <location>
        <begin position="131"/>
        <end position="187"/>
    </location>
</feature>
<dbReference type="Pfam" id="PF04927">
    <property type="entry name" value="SMP"/>
    <property type="match status" value="3"/>
</dbReference>
<protein>
    <recommendedName>
        <fullName evidence="4">SMP domain-containing protein</fullName>
    </recommendedName>
</protein>
<feature type="domain" description="SMP" evidence="4">
    <location>
        <begin position="20"/>
        <end position="73"/>
    </location>
</feature>